<gene>
    <name evidence="2" type="ORF">ESV85_00620</name>
</gene>
<dbReference type="PROSITE" id="PS51257">
    <property type="entry name" value="PROKAR_LIPOPROTEIN"/>
    <property type="match status" value="1"/>
</dbReference>
<protein>
    <submittedName>
        <fullName evidence="2">Uncharacterized protein</fullName>
    </submittedName>
</protein>
<feature type="compositionally biased region" description="Basic and acidic residues" evidence="1">
    <location>
        <begin position="22"/>
        <end position="61"/>
    </location>
</feature>
<proteinExistence type="predicted"/>
<dbReference type="EMBL" id="VORW01000001">
    <property type="protein sequence ID" value="TXE14097.1"/>
    <property type="molecule type" value="Genomic_DNA"/>
</dbReference>
<dbReference type="RefSeq" id="WP_146914346.1">
    <property type="nucleotide sequence ID" value="NZ_VORW01000001.1"/>
</dbReference>
<organism evidence="2 3">
    <name type="scientific">Algoriphagus aquimarinus</name>
    <dbReference type="NCBI Taxonomy" id="237018"/>
    <lineage>
        <taxon>Bacteria</taxon>
        <taxon>Pseudomonadati</taxon>
        <taxon>Bacteroidota</taxon>
        <taxon>Cytophagia</taxon>
        <taxon>Cytophagales</taxon>
        <taxon>Cyclobacteriaceae</taxon>
        <taxon>Algoriphagus</taxon>
    </lineage>
</organism>
<reference evidence="2 3" key="1">
    <citation type="submission" date="2019-08" db="EMBL/GenBank/DDBJ databases">
        <title>Genomes sequence of Algoriphagus aquimarinus ACAM450.</title>
        <authorList>
            <person name="Bowman J.P."/>
        </authorList>
    </citation>
    <scope>NUCLEOTIDE SEQUENCE [LARGE SCALE GENOMIC DNA]</scope>
    <source>
        <strain evidence="2 3">ACAM 450</strain>
    </source>
</reference>
<dbReference type="Proteomes" id="UP000321935">
    <property type="component" value="Unassembled WGS sequence"/>
</dbReference>
<accession>A0A5C7B100</accession>
<feature type="region of interest" description="Disordered" evidence="1">
    <location>
        <begin position="22"/>
        <end position="86"/>
    </location>
</feature>
<sequence length="86" mass="9330">MKNSLLIFAVASLLVVGCGNKKTEDHAHDADGNHTEAEGTHQHEDGAVHDDHEEVELKQEEFTAPADSAAKASDEHGHEHEEGDDH</sequence>
<evidence type="ECO:0000313" key="2">
    <source>
        <dbReference type="EMBL" id="TXE14097.1"/>
    </source>
</evidence>
<name>A0A5C7B100_9BACT</name>
<evidence type="ECO:0000313" key="3">
    <source>
        <dbReference type="Proteomes" id="UP000321935"/>
    </source>
</evidence>
<evidence type="ECO:0000256" key="1">
    <source>
        <dbReference type="SAM" id="MobiDB-lite"/>
    </source>
</evidence>
<dbReference type="OrthoDB" id="1452576at2"/>
<dbReference type="AlphaFoldDB" id="A0A5C7B100"/>
<feature type="compositionally biased region" description="Basic and acidic residues" evidence="1">
    <location>
        <begin position="72"/>
        <end position="86"/>
    </location>
</feature>
<comment type="caution">
    <text evidence="2">The sequence shown here is derived from an EMBL/GenBank/DDBJ whole genome shotgun (WGS) entry which is preliminary data.</text>
</comment>